<name>A0A6J5KN96_9CAUD</name>
<dbReference type="InterPro" id="IPR032427">
    <property type="entry name" value="P22_portal"/>
</dbReference>
<proteinExistence type="predicted"/>
<organism evidence="2">
    <name type="scientific">uncultured Caudovirales phage</name>
    <dbReference type="NCBI Taxonomy" id="2100421"/>
    <lineage>
        <taxon>Viruses</taxon>
        <taxon>Duplodnaviria</taxon>
        <taxon>Heunggongvirae</taxon>
        <taxon>Uroviricota</taxon>
        <taxon>Caudoviricetes</taxon>
        <taxon>Peduoviridae</taxon>
        <taxon>Maltschvirus</taxon>
        <taxon>Maltschvirus maltsch</taxon>
    </lineage>
</organism>
<dbReference type="Pfam" id="PF16510">
    <property type="entry name" value="P22_portal"/>
    <property type="match status" value="1"/>
</dbReference>
<evidence type="ECO:0000256" key="1">
    <source>
        <dbReference type="SAM" id="MobiDB-lite"/>
    </source>
</evidence>
<gene>
    <name evidence="2" type="ORF">UFOVP41_7</name>
</gene>
<accession>A0A6J5KN96</accession>
<feature type="compositionally biased region" description="Low complexity" evidence="1">
    <location>
        <begin position="710"/>
        <end position="725"/>
    </location>
</feature>
<dbReference type="EMBL" id="LR796168">
    <property type="protein sequence ID" value="CAB4123271.1"/>
    <property type="molecule type" value="Genomic_DNA"/>
</dbReference>
<feature type="region of interest" description="Disordered" evidence="1">
    <location>
        <begin position="699"/>
        <end position="725"/>
    </location>
</feature>
<reference evidence="2" key="1">
    <citation type="submission" date="2020-04" db="EMBL/GenBank/DDBJ databases">
        <authorList>
            <person name="Chiriac C."/>
            <person name="Salcher M."/>
            <person name="Ghai R."/>
            <person name="Kavagutti S V."/>
        </authorList>
    </citation>
    <scope>NUCLEOTIDE SEQUENCE</scope>
</reference>
<sequence length="725" mass="81665">MADTYDEKVYYGDADGDPRISEAIEFLRQAAEADTTNRAEALDDVKFAAGDQWPVEIQNSRNLEARPCLTINKVDAYVRQICNQQRQQRPRIKCQGMNNETDAKMAEIITGICRHVETNSNADHAYDTAFDFAVRMGWGYWRVTTDYVRPDSFDQEIYIKPIDNPFTVYFDPNSTAPDGSDAEKCLITVVMAKENFRKMYPGHDDGGSFSARGTGDSNSEWVTKHDIRIAEYFYTRIISTHLVLLSDGTSAYEDELPSAEIMENAGVYEVSRRKTFKKQIKWCKVTAMEVLEEGTWAGKYIPVVPTYGQQCVVDNKRKKFGLVRMAKDPQRMYNFWQTSMTESVALAPRAKWIMAEGQDEGHETEWAGANNTSYAYLRYKQTDINGQPAPPPIRQVPEQPPAAIMAASQSITQDLQAVVGIFDPSQLPQGNVSGKALNGQQMQVDMTNFHYYDNLTRSIAHTGRIILDLIPKIYSTERVMRIIGDDGKPELTTINQKTVGQDGVEMVLNDVTVGEYDVVMETGPGYNTKRQEAVDSMMTLLAADPALMQQAGDLIFRNMDFPGAEIIADRLASVNPLAQIDDKSPIPPQVQMQLANSQQQMQQMAQQIQALQMMIKNRQDVEQVRQVGEDRRAVLAAEVKLHDQNTRSVTSQNKTEIDALMKLILGHMDTARLEAEIASRNQDQSVYMNRAANSIEDNMAQMIPPPPQQQMPQGQPQQQPEQPMM</sequence>
<evidence type="ECO:0000313" key="2">
    <source>
        <dbReference type="EMBL" id="CAB4123271.1"/>
    </source>
</evidence>
<protein>
    <submittedName>
        <fullName evidence="2">Phage P22-like portal protein</fullName>
    </submittedName>
</protein>